<dbReference type="GO" id="GO:0019905">
    <property type="term" value="F:syntaxin binding"/>
    <property type="evidence" value="ECO:0007669"/>
    <property type="project" value="TreeGrafter"/>
</dbReference>
<evidence type="ECO:0000256" key="1">
    <source>
        <dbReference type="ARBA" id="ARBA00009480"/>
    </source>
</evidence>
<feature type="region of interest" description="Disordered" evidence="2">
    <location>
        <begin position="1"/>
        <end position="66"/>
    </location>
</feature>
<accession>A0A8H2XNW3</accession>
<evidence type="ECO:0000313" key="4">
    <source>
        <dbReference type="EMBL" id="CAE6431471.1"/>
    </source>
</evidence>
<dbReference type="CDD" id="cd15886">
    <property type="entry name" value="SNARE_SEC9N"/>
    <property type="match status" value="1"/>
</dbReference>
<evidence type="ECO:0000256" key="2">
    <source>
        <dbReference type="SAM" id="MobiDB-lite"/>
    </source>
</evidence>
<dbReference type="GO" id="GO:0006906">
    <property type="term" value="P:vesicle fusion"/>
    <property type="evidence" value="ECO:0007669"/>
    <property type="project" value="TreeGrafter"/>
</dbReference>
<dbReference type="SUPFAM" id="SSF58038">
    <property type="entry name" value="SNARE fusion complex"/>
    <property type="match status" value="2"/>
</dbReference>
<dbReference type="GO" id="GO:0005886">
    <property type="term" value="C:plasma membrane"/>
    <property type="evidence" value="ECO:0007669"/>
    <property type="project" value="TreeGrafter"/>
</dbReference>
<dbReference type="AlphaFoldDB" id="A0A8H2XNW3"/>
<dbReference type="PANTHER" id="PTHR19305:SF9">
    <property type="entry name" value="SYNAPTOSOMAL-ASSOCIATED PROTEIN 29"/>
    <property type="match status" value="1"/>
</dbReference>
<feature type="region of interest" description="Disordered" evidence="2">
    <location>
        <begin position="267"/>
        <end position="288"/>
    </location>
</feature>
<dbReference type="PANTHER" id="PTHR19305">
    <property type="entry name" value="SYNAPTOSOMAL ASSOCIATED PROTEIN"/>
    <property type="match status" value="1"/>
</dbReference>
<evidence type="ECO:0000259" key="3">
    <source>
        <dbReference type="PROSITE" id="PS50192"/>
    </source>
</evidence>
<dbReference type="CDD" id="cd15857">
    <property type="entry name" value="SNARE_SEC9C"/>
    <property type="match status" value="1"/>
</dbReference>
<feature type="domain" description="T-SNARE coiled-coil homology" evidence="3">
    <location>
        <begin position="314"/>
        <end position="376"/>
    </location>
</feature>
<feature type="region of interest" description="Disordered" evidence="2">
    <location>
        <begin position="85"/>
        <end position="116"/>
    </location>
</feature>
<evidence type="ECO:0000313" key="5">
    <source>
        <dbReference type="Proteomes" id="UP000663850"/>
    </source>
</evidence>
<proteinExistence type="inferred from homology"/>
<dbReference type="EMBL" id="CAJMWZ010001101">
    <property type="protein sequence ID" value="CAE6431471.1"/>
    <property type="molecule type" value="Genomic_DNA"/>
</dbReference>
<dbReference type="InterPro" id="IPR000727">
    <property type="entry name" value="T_SNARE_dom"/>
</dbReference>
<dbReference type="Proteomes" id="UP000663850">
    <property type="component" value="Unassembled WGS sequence"/>
</dbReference>
<feature type="compositionally biased region" description="Basic and acidic residues" evidence="2">
    <location>
        <begin position="21"/>
        <end position="30"/>
    </location>
</feature>
<comment type="similarity">
    <text evidence="1">Belongs to the SNAP-25 family.</text>
</comment>
<comment type="caution">
    <text evidence="4">The sequence shown here is derived from an EMBL/GenBank/DDBJ whole genome shotgun (WGS) entry which is preliminary data.</text>
</comment>
<protein>
    <recommendedName>
        <fullName evidence="3">t-SNARE coiled-coil homology domain-containing protein</fullName>
    </recommendedName>
</protein>
<dbReference type="SMART" id="SM00397">
    <property type="entry name" value="t_SNARE"/>
    <property type="match status" value="1"/>
</dbReference>
<dbReference type="GO" id="GO:0031201">
    <property type="term" value="C:SNARE complex"/>
    <property type="evidence" value="ECO:0007669"/>
    <property type="project" value="TreeGrafter"/>
</dbReference>
<dbReference type="PROSITE" id="PS50192">
    <property type="entry name" value="T_SNARE"/>
    <property type="match status" value="1"/>
</dbReference>
<feature type="compositionally biased region" description="Polar residues" evidence="2">
    <location>
        <begin position="35"/>
        <end position="61"/>
    </location>
</feature>
<dbReference type="GO" id="GO:0006887">
    <property type="term" value="P:exocytosis"/>
    <property type="evidence" value="ECO:0007669"/>
    <property type="project" value="TreeGrafter"/>
</dbReference>
<gene>
    <name evidence="4" type="ORF">RDB_LOCUS19696</name>
</gene>
<dbReference type="GO" id="GO:0005484">
    <property type="term" value="F:SNAP receptor activity"/>
    <property type="evidence" value="ECO:0007669"/>
    <property type="project" value="TreeGrafter"/>
</dbReference>
<feature type="region of interest" description="Disordered" evidence="2">
    <location>
        <begin position="338"/>
        <end position="357"/>
    </location>
</feature>
<feature type="compositionally biased region" description="Polar residues" evidence="2">
    <location>
        <begin position="344"/>
        <end position="357"/>
    </location>
</feature>
<sequence>MPRLFNRSHSRDQVPTIAESGKTDNDRARSELLSGGTNRPIDTSSLTPRSNYKPQTDQYSRNAGVGDIYSRGYGNIDTDRAELFDGRQPTQSRRRLRGDEPMGMNSEEEEEAVEGIKRDTRELKQESVQSTRNALRIARQAEETAQNTLLKLGDQSGEHILILPPYYGDQSLYTEKIANTERHLDLAKGSHDRAEDRTSETEKLNQSIFRPRFTFNKEAKRRKEEQRMLDRHELERLEREKAAVDVRETRDRLGRAGSYGRGVVGGAEVDTYGDGEEGIVTRPPKFSSEQQQARQAARARYQFEATASDDELEDELELVTDDNLDEIHDVAKRLKGLAEASGQELDTQNPRLGRISNNADKLDSKIVHTTGRLKRIK</sequence>
<name>A0A8H2XNW3_9AGAM</name>
<dbReference type="Gene3D" id="1.20.5.110">
    <property type="match status" value="2"/>
</dbReference>
<organism evidence="4 5">
    <name type="scientific">Rhizoctonia solani</name>
    <dbReference type="NCBI Taxonomy" id="456999"/>
    <lineage>
        <taxon>Eukaryota</taxon>
        <taxon>Fungi</taxon>
        <taxon>Dikarya</taxon>
        <taxon>Basidiomycota</taxon>
        <taxon>Agaricomycotina</taxon>
        <taxon>Agaricomycetes</taxon>
        <taxon>Cantharellales</taxon>
        <taxon>Ceratobasidiaceae</taxon>
        <taxon>Rhizoctonia</taxon>
    </lineage>
</organism>
<reference evidence="4" key="1">
    <citation type="submission" date="2021-01" db="EMBL/GenBank/DDBJ databases">
        <authorList>
            <person name="Kaushik A."/>
        </authorList>
    </citation>
    <scope>NUCLEOTIDE SEQUENCE</scope>
    <source>
        <strain evidence="4">Type strain: AG8-Rh-89/</strain>
    </source>
</reference>